<name>A0A0C1YRP8_9BURK</name>
<dbReference type="OrthoDB" id="9785076at2"/>
<evidence type="ECO:0000313" key="3">
    <source>
        <dbReference type="Proteomes" id="UP000031572"/>
    </source>
</evidence>
<keyword evidence="2" id="KW-0378">Hydrolase</keyword>
<dbReference type="InterPro" id="IPR029058">
    <property type="entry name" value="AB_hydrolase_fold"/>
</dbReference>
<dbReference type="STRING" id="709839.TSA66_24980"/>
<dbReference type="InterPro" id="IPR017208">
    <property type="entry name" value="UCP037442_abhydr"/>
</dbReference>
<reference evidence="2 3" key="1">
    <citation type="submission" date="2014-12" db="EMBL/GenBank/DDBJ databases">
        <title>Denitrispirillum autotrophicum gen. nov., sp. nov., Denitrifying, Facultatively Autotrophic Bacteria Isolated from Rice Paddy Soil.</title>
        <authorList>
            <person name="Ishii S."/>
            <person name="Ashida N."/>
            <person name="Ohno H."/>
            <person name="Otsuka S."/>
            <person name="Yokota A."/>
            <person name="Senoo K."/>
        </authorList>
    </citation>
    <scope>NUCLEOTIDE SEQUENCE [LARGE SCALE GENOMIC DNA]</scope>
    <source>
        <strain evidence="2 3">TSA66</strain>
    </source>
</reference>
<evidence type="ECO:0000259" key="1">
    <source>
        <dbReference type="Pfam" id="PF12697"/>
    </source>
</evidence>
<comment type="caution">
    <text evidence="2">The sequence shown here is derived from an EMBL/GenBank/DDBJ whole genome shotgun (WGS) entry which is preliminary data.</text>
</comment>
<accession>A0A0C1YRP8</accession>
<sequence length="304" mass="34232">MEAITINTKDGYTLAANRIAPAAAAKAVIVLPPAMGVKQDFYFPFARFLAQQGFAVLTFDYRGMGASRPAHHSRSLRGFKADLFDWAERDYNAALRFAKAWQGEAPLLVVGHSLGGQLPGLVPDNHLIDGIVTVACGSGYWRDNALPTKRVVWIMWHFAVPLFTRLCGYFPGKKLRMVGDLPKGVIYQWSRWCQSAHYVIDDAGKPIRSGYERIRVPMLALSFTDDEMMSRRSIDSLLNFYRNAGVEHRRIAPRDVNAKRIGHFGFFRPQFQPTLWSQAMNWMEQCIQQRAAQPPARTVANGNA</sequence>
<dbReference type="Proteomes" id="UP000031572">
    <property type="component" value="Unassembled WGS sequence"/>
</dbReference>
<dbReference type="Gene3D" id="3.40.50.1820">
    <property type="entry name" value="alpha/beta hydrolase"/>
    <property type="match status" value="1"/>
</dbReference>
<dbReference type="EMBL" id="JWJG01000028">
    <property type="protein sequence ID" value="KIF83352.1"/>
    <property type="molecule type" value="Genomic_DNA"/>
</dbReference>
<evidence type="ECO:0000313" key="2">
    <source>
        <dbReference type="EMBL" id="KIF83352.1"/>
    </source>
</evidence>
<dbReference type="InterPro" id="IPR000073">
    <property type="entry name" value="AB_hydrolase_1"/>
</dbReference>
<gene>
    <name evidence="2" type="ORF">TSA66_24980</name>
</gene>
<proteinExistence type="predicted"/>
<protein>
    <submittedName>
        <fullName evidence="2">Alpha/beta hydrolase</fullName>
    </submittedName>
</protein>
<feature type="domain" description="AB hydrolase-1" evidence="1">
    <location>
        <begin position="40"/>
        <end position="269"/>
    </location>
</feature>
<organism evidence="2 3">
    <name type="scientific">Noviherbaspirillum autotrophicum</name>
    <dbReference type="NCBI Taxonomy" id="709839"/>
    <lineage>
        <taxon>Bacteria</taxon>
        <taxon>Pseudomonadati</taxon>
        <taxon>Pseudomonadota</taxon>
        <taxon>Betaproteobacteria</taxon>
        <taxon>Burkholderiales</taxon>
        <taxon>Oxalobacteraceae</taxon>
        <taxon>Noviherbaspirillum</taxon>
    </lineage>
</organism>
<dbReference type="PIRSF" id="PIRSF037442">
    <property type="entry name" value="UCP037442_abhydr"/>
    <property type="match status" value="1"/>
</dbReference>
<dbReference type="AlphaFoldDB" id="A0A0C1YRP8"/>
<dbReference type="Pfam" id="PF12697">
    <property type="entry name" value="Abhydrolase_6"/>
    <property type="match status" value="1"/>
</dbReference>
<dbReference type="SUPFAM" id="SSF53474">
    <property type="entry name" value="alpha/beta-Hydrolases"/>
    <property type="match status" value="1"/>
</dbReference>
<dbReference type="RefSeq" id="WP_040041979.1">
    <property type="nucleotide sequence ID" value="NZ_JWJG01000028.1"/>
</dbReference>
<dbReference type="GO" id="GO:0016787">
    <property type="term" value="F:hydrolase activity"/>
    <property type="evidence" value="ECO:0007669"/>
    <property type="project" value="UniProtKB-KW"/>
</dbReference>
<keyword evidence="3" id="KW-1185">Reference proteome</keyword>